<proteinExistence type="predicted"/>
<dbReference type="Proteomes" id="UP000516786">
    <property type="component" value="Chromosome"/>
</dbReference>
<dbReference type="AlphaFoldDB" id="A0ABD7BJ52"/>
<name>A0ABD7BJ52_PSEPU</name>
<protein>
    <submittedName>
        <fullName evidence="2">DUF2384 domain-containing protein</fullName>
    </submittedName>
</protein>
<evidence type="ECO:0000313" key="2">
    <source>
        <dbReference type="EMBL" id="QOD00451.1"/>
    </source>
</evidence>
<sequence>MSTLPPDQQIRYLEVLDAATRLFGGDLDSALNWMSRPIDALGGKTPASMITTKLETHTIIDFIWRLEHGFVA</sequence>
<gene>
    <name evidence="2" type="ORF">ID616_12510</name>
</gene>
<accession>A0ABD7BJ52</accession>
<reference evidence="2 3" key="1">
    <citation type="submission" date="2020-09" db="EMBL/GenBank/DDBJ databases">
        <title>Co-existence of a novel multidrug-resistance efflux pump with carbapenem resistance gene blaVIM-2 in one megaplasmid in Pseudomonas putida.</title>
        <authorList>
            <person name="Peng K."/>
            <person name="Li R."/>
        </authorList>
    </citation>
    <scope>NUCLEOTIDE SEQUENCE [LARGE SCALE GENOMIC DNA]</scope>
    <source>
        <strain evidence="2 3">ZXPA-20</strain>
    </source>
</reference>
<dbReference type="Pfam" id="PF09722">
    <property type="entry name" value="Xre_MbcA_ParS_C"/>
    <property type="match status" value="1"/>
</dbReference>
<organism evidence="2 3">
    <name type="scientific">Pseudomonas putida</name>
    <name type="common">Arthrobacter siderocapsulatus</name>
    <dbReference type="NCBI Taxonomy" id="303"/>
    <lineage>
        <taxon>Bacteria</taxon>
        <taxon>Pseudomonadati</taxon>
        <taxon>Pseudomonadota</taxon>
        <taxon>Gammaproteobacteria</taxon>
        <taxon>Pseudomonadales</taxon>
        <taxon>Pseudomonadaceae</taxon>
        <taxon>Pseudomonas</taxon>
    </lineage>
</organism>
<evidence type="ECO:0000313" key="3">
    <source>
        <dbReference type="Proteomes" id="UP000516786"/>
    </source>
</evidence>
<evidence type="ECO:0000259" key="1">
    <source>
        <dbReference type="Pfam" id="PF09722"/>
    </source>
</evidence>
<dbReference type="InterPro" id="IPR024467">
    <property type="entry name" value="Xre/MbcA/ParS-like_toxin-bd"/>
</dbReference>
<dbReference type="EMBL" id="CP061723">
    <property type="protein sequence ID" value="QOD00451.1"/>
    <property type="molecule type" value="Genomic_DNA"/>
</dbReference>
<feature type="domain" description="Antitoxin Xre/MbcA/ParS-like toxin-binding" evidence="1">
    <location>
        <begin position="18"/>
        <end position="69"/>
    </location>
</feature>